<evidence type="ECO:0000313" key="2">
    <source>
        <dbReference type="Proteomes" id="UP000609323"/>
    </source>
</evidence>
<sequence length="52" mass="6128">MSKVNMGTKVTRSDTTSYEFNYFFPKNVDPNISKKYSVRVSLSDSKFYGWYL</sequence>
<accession>A0ABQ1GC61</accession>
<dbReference type="EMBL" id="BMHF01000009">
    <property type="protein sequence ID" value="GGA40882.1"/>
    <property type="molecule type" value="Genomic_DNA"/>
</dbReference>
<organism evidence="1 2">
    <name type="scientific">Paenibacillus physcomitrellae</name>
    <dbReference type="NCBI Taxonomy" id="1619311"/>
    <lineage>
        <taxon>Bacteria</taxon>
        <taxon>Bacillati</taxon>
        <taxon>Bacillota</taxon>
        <taxon>Bacilli</taxon>
        <taxon>Bacillales</taxon>
        <taxon>Paenibacillaceae</taxon>
        <taxon>Paenibacillus</taxon>
    </lineage>
</organism>
<proteinExistence type="predicted"/>
<evidence type="ECO:0000313" key="1">
    <source>
        <dbReference type="EMBL" id="GGA40882.1"/>
    </source>
</evidence>
<reference evidence="2" key="1">
    <citation type="journal article" date="2019" name="Int. J. Syst. Evol. Microbiol.">
        <title>The Global Catalogue of Microorganisms (GCM) 10K type strain sequencing project: providing services to taxonomists for standard genome sequencing and annotation.</title>
        <authorList>
            <consortium name="The Broad Institute Genomics Platform"/>
            <consortium name="The Broad Institute Genome Sequencing Center for Infectious Disease"/>
            <person name="Wu L."/>
            <person name="Ma J."/>
        </authorList>
    </citation>
    <scope>NUCLEOTIDE SEQUENCE [LARGE SCALE GENOMIC DNA]</scope>
    <source>
        <strain evidence="2">CGMCC 1.15044</strain>
    </source>
</reference>
<protein>
    <submittedName>
        <fullName evidence="1">Uncharacterized protein</fullName>
    </submittedName>
</protein>
<gene>
    <name evidence="1" type="ORF">GCM10010917_27670</name>
</gene>
<keyword evidence="2" id="KW-1185">Reference proteome</keyword>
<name>A0ABQ1GC61_9BACL</name>
<comment type="caution">
    <text evidence="1">The sequence shown here is derived from an EMBL/GenBank/DDBJ whole genome shotgun (WGS) entry which is preliminary data.</text>
</comment>
<dbReference type="Proteomes" id="UP000609323">
    <property type="component" value="Unassembled WGS sequence"/>
</dbReference>